<proteinExistence type="predicted"/>
<dbReference type="AlphaFoldDB" id="A0A177B651"/>
<reference evidence="1 2" key="1">
    <citation type="submission" date="2016-04" db="EMBL/GenBank/DDBJ databases">
        <title>The genome of Intoshia linei affirms orthonectids as highly simplified spiralians.</title>
        <authorList>
            <person name="Mikhailov K.V."/>
            <person name="Slusarev G.S."/>
            <person name="Nikitin M.A."/>
            <person name="Logacheva M.D."/>
            <person name="Penin A."/>
            <person name="Aleoshin V."/>
            <person name="Panchin Y.V."/>
        </authorList>
    </citation>
    <scope>NUCLEOTIDE SEQUENCE [LARGE SCALE GENOMIC DNA]</scope>
    <source>
        <strain evidence="1">Intl2013</strain>
        <tissue evidence="1">Whole animal</tissue>
    </source>
</reference>
<keyword evidence="2" id="KW-1185">Reference proteome</keyword>
<dbReference type="Proteomes" id="UP000078046">
    <property type="component" value="Unassembled WGS sequence"/>
</dbReference>
<gene>
    <name evidence="1" type="ORF">A3Q56_02666</name>
</gene>
<accession>A0A177B651</accession>
<evidence type="ECO:0000313" key="1">
    <source>
        <dbReference type="EMBL" id="OAF69600.1"/>
    </source>
</evidence>
<comment type="caution">
    <text evidence="1">The sequence shown here is derived from an EMBL/GenBank/DDBJ whole genome shotgun (WGS) entry which is preliminary data.</text>
</comment>
<organism evidence="1 2">
    <name type="scientific">Intoshia linei</name>
    <dbReference type="NCBI Taxonomy" id="1819745"/>
    <lineage>
        <taxon>Eukaryota</taxon>
        <taxon>Metazoa</taxon>
        <taxon>Spiralia</taxon>
        <taxon>Lophotrochozoa</taxon>
        <taxon>Mesozoa</taxon>
        <taxon>Orthonectida</taxon>
        <taxon>Rhopaluridae</taxon>
        <taxon>Intoshia</taxon>
    </lineage>
</organism>
<evidence type="ECO:0000313" key="2">
    <source>
        <dbReference type="Proteomes" id="UP000078046"/>
    </source>
</evidence>
<name>A0A177B651_9BILA</name>
<protein>
    <submittedName>
        <fullName evidence="1">Uncharacterized protein</fullName>
    </submittedName>
</protein>
<sequence>MDVILNINYPETINGKCHFDINNKLIIKKFVGSLICQVNVLYEKDKLYENTENIYAIENIVYREKDNLVLSKNECTILFQFKIPIQRLETCDLEHANIMNQIEIQCITDIGTFNFKKLLNLKKRLDLLIDEPCQTSSPFKIYVLFAATSFSMPLSNISKIFYFASEFIMLNVLQFQILYDGSTLMNVSNKNEIYMNVNVAYQNKTPFTVIPTITFYRISHFITSKKIIKSKKVLFFSKGSKINKKCKQIMKTDIGPLLITIKSVNLDILRVNYYLKIAVIVKYKSLKKKYGYLKKVLLN</sequence>
<dbReference type="EMBL" id="LWCA01000256">
    <property type="protein sequence ID" value="OAF69600.1"/>
    <property type="molecule type" value="Genomic_DNA"/>
</dbReference>